<evidence type="ECO:0000259" key="1">
    <source>
        <dbReference type="Pfam" id="PF00561"/>
    </source>
</evidence>
<dbReference type="Pfam" id="PF00561">
    <property type="entry name" value="Abhydrolase_1"/>
    <property type="match status" value="1"/>
</dbReference>
<protein>
    <recommendedName>
        <fullName evidence="1">AB hydrolase-1 domain-containing protein</fullName>
    </recommendedName>
</protein>
<evidence type="ECO:0000313" key="3">
    <source>
        <dbReference type="Proteomes" id="UP001305779"/>
    </source>
</evidence>
<comment type="caution">
    <text evidence="2">The sequence shown here is derived from an EMBL/GenBank/DDBJ whole genome shotgun (WGS) entry which is preliminary data.</text>
</comment>
<proteinExistence type="predicted"/>
<dbReference type="InterPro" id="IPR029058">
    <property type="entry name" value="AB_hydrolase_fold"/>
</dbReference>
<keyword evidence="3" id="KW-1185">Reference proteome</keyword>
<dbReference type="InterPro" id="IPR050228">
    <property type="entry name" value="Carboxylesterase_BioH"/>
</dbReference>
<evidence type="ECO:0000313" key="2">
    <source>
        <dbReference type="EMBL" id="KAK4496229.1"/>
    </source>
</evidence>
<name>A0ABR0E4H9_ZASCE</name>
<sequence length="374" mass="42163">MFQVLETLFTLRWSQQPQLRPLPSHITRTFVKAPTGPIELLVCEPRQPSPHTTCPAVFFVHGGYGCASVWLEWMTYLYEQDYPGRLYACSVRNHGASHAVSYFQTVFKTSLDDIAGDLIACVSHAQKLNGGESMAVVAHSAGGGLAQCVLAKGRIRVRALCLVDAVPHFGMADLYWNWFKHDPWFPLRSLLHLGHPSSPLSTPALVQGAFFGSRFDSREVPSFMQWMPRYESMGWPIGQFGSFWRWLKGRNTWLDVKDILSHVEVSSRGKRSDKDSVCLIVGLEDMMYDEGMRKRVTNEYRQCIYDLESCKKIDTRGSAEEKQLDSDSDINGIISEREGGVRVVLVEDAGHHVQNDVQNIEVARALYAFVSQVS</sequence>
<accession>A0ABR0E4H9</accession>
<gene>
    <name evidence="2" type="ORF">PRZ48_012209</name>
</gene>
<dbReference type="PANTHER" id="PTHR43194:SF2">
    <property type="entry name" value="PEROXISOMAL MEMBRANE PROTEIN LPX1"/>
    <property type="match status" value="1"/>
</dbReference>
<feature type="domain" description="AB hydrolase-1" evidence="1">
    <location>
        <begin position="55"/>
        <end position="248"/>
    </location>
</feature>
<dbReference type="EMBL" id="JAXOVC010000010">
    <property type="protein sequence ID" value="KAK4496229.1"/>
    <property type="molecule type" value="Genomic_DNA"/>
</dbReference>
<dbReference type="Gene3D" id="3.40.50.1820">
    <property type="entry name" value="alpha/beta hydrolase"/>
    <property type="match status" value="1"/>
</dbReference>
<dbReference type="Proteomes" id="UP001305779">
    <property type="component" value="Unassembled WGS sequence"/>
</dbReference>
<dbReference type="SUPFAM" id="SSF53474">
    <property type="entry name" value="alpha/beta-Hydrolases"/>
    <property type="match status" value="1"/>
</dbReference>
<reference evidence="2 3" key="1">
    <citation type="journal article" date="2023" name="G3 (Bethesda)">
        <title>A chromosome-level genome assembly of Zasmidium syzygii isolated from banana leaves.</title>
        <authorList>
            <person name="van Westerhoven A.C."/>
            <person name="Mehrabi R."/>
            <person name="Talebi R."/>
            <person name="Steentjes M.B.F."/>
            <person name="Corcolon B."/>
            <person name="Chong P.A."/>
            <person name="Kema G.H.J."/>
            <person name="Seidl M.F."/>
        </authorList>
    </citation>
    <scope>NUCLEOTIDE SEQUENCE [LARGE SCALE GENOMIC DNA]</scope>
    <source>
        <strain evidence="2 3">P124</strain>
    </source>
</reference>
<dbReference type="InterPro" id="IPR000073">
    <property type="entry name" value="AB_hydrolase_1"/>
</dbReference>
<dbReference type="PANTHER" id="PTHR43194">
    <property type="entry name" value="HYDROLASE ALPHA/BETA FOLD FAMILY"/>
    <property type="match status" value="1"/>
</dbReference>
<organism evidence="2 3">
    <name type="scientific">Zasmidium cellare</name>
    <name type="common">Wine cellar mold</name>
    <name type="synonym">Racodium cellare</name>
    <dbReference type="NCBI Taxonomy" id="395010"/>
    <lineage>
        <taxon>Eukaryota</taxon>
        <taxon>Fungi</taxon>
        <taxon>Dikarya</taxon>
        <taxon>Ascomycota</taxon>
        <taxon>Pezizomycotina</taxon>
        <taxon>Dothideomycetes</taxon>
        <taxon>Dothideomycetidae</taxon>
        <taxon>Mycosphaerellales</taxon>
        <taxon>Mycosphaerellaceae</taxon>
        <taxon>Zasmidium</taxon>
    </lineage>
</organism>